<organism evidence="2 3">
    <name type="scientific">Claviceps humidiphila</name>
    <dbReference type="NCBI Taxonomy" id="1294629"/>
    <lineage>
        <taxon>Eukaryota</taxon>
        <taxon>Fungi</taxon>
        <taxon>Dikarya</taxon>
        <taxon>Ascomycota</taxon>
        <taxon>Pezizomycotina</taxon>
        <taxon>Sordariomycetes</taxon>
        <taxon>Hypocreomycetidae</taxon>
        <taxon>Hypocreales</taxon>
        <taxon>Clavicipitaceae</taxon>
        <taxon>Claviceps</taxon>
    </lineage>
</organism>
<dbReference type="PANTHER" id="PTHR12652">
    <property type="entry name" value="PEROXISOMAL BIOGENESIS FACTOR 11"/>
    <property type="match status" value="1"/>
</dbReference>
<evidence type="ECO:0000313" key="2">
    <source>
        <dbReference type="EMBL" id="KAG6112029.1"/>
    </source>
</evidence>
<gene>
    <name evidence="2" type="ORF">E4U13_004487</name>
</gene>
<accession>A0A9P7PYI8</accession>
<comment type="caution">
    <text evidence="2">The sequence shown here is derived from an EMBL/GenBank/DDBJ whole genome shotgun (WGS) entry which is preliminary data.</text>
</comment>
<protein>
    <recommendedName>
        <fullName evidence="4">Peroxin 11C</fullName>
    </recommendedName>
</protein>
<dbReference type="AlphaFoldDB" id="A0A9P7PYI8"/>
<feature type="region of interest" description="Disordered" evidence="1">
    <location>
        <begin position="1"/>
        <end position="40"/>
    </location>
</feature>
<sequence length="348" mass="37417">MTASEAPPASSANTSSPPPPPPSSLPPSPSSRPPTDKPVSLSALVASTPSRIDAFLTHLSQCMQTRTGAETVLLFACYATRLSGSLLETLSSAAIRQSARRLLALALAYKLPPASTIITASTIPRPSLAALALQLGTRLKTLSGLISETRTMARLWGLLGLYFAAKNLVRKSLAAAKHQSGETGEEKKALRTARDVSPERTFDTLVAYAQLASLLVFQATENVSFLSSKNILPLAGPSQGRLALLSVRAWGLYVAMEAARLLVERSRKKEEEGEEEGIVNKDSKDSEGGREWERQWKKSFYRNLAWAPLTLHWGSNGGGFLPDVAVSVLGFYPALGAMMDLWRDTAVV</sequence>
<reference evidence="2 3" key="1">
    <citation type="journal article" date="2020" name="bioRxiv">
        <title>Whole genome comparisons of ergot fungi reveals the divergence and evolution of species within the genus Claviceps are the result of varying mechanisms driving genome evolution and host range expansion.</title>
        <authorList>
            <person name="Wyka S.A."/>
            <person name="Mondo S.J."/>
            <person name="Liu M."/>
            <person name="Dettman J."/>
            <person name="Nalam V."/>
            <person name="Broders K.D."/>
        </authorList>
    </citation>
    <scope>NUCLEOTIDE SEQUENCE [LARGE SCALE GENOMIC DNA]</scope>
    <source>
        <strain evidence="2 3">LM576</strain>
    </source>
</reference>
<dbReference type="PANTHER" id="PTHR12652:SF25">
    <property type="entry name" value="MICROBODY (PEROXISOME) PROLIFERATION PROTEIN PEROXIN 11C (EUROFUNG)"/>
    <property type="match status" value="1"/>
</dbReference>
<evidence type="ECO:0008006" key="4">
    <source>
        <dbReference type="Google" id="ProtNLM"/>
    </source>
</evidence>
<feature type="compositionally biased region" description="Pro residues" evidence="1">
    <location>
        <begin position="16"/>
        <end position="32"/>
    </location>
</feature>
<keyword evidence="3" id="KW-1185">Reference proteome</keyword>
<evidence type="ECO:0000313" key="3">
    <source>
        <dbReference type="Proteomes" id="UP000732380"/>
    </source>
</evidence>
<dbReference type="Proteomes" id="UP000732380">
    <property type="component" value="Unassembled WGS sequence"/>
</dbReference>
<dbReference type="EMBL" id="SRQM01000352">
    <property type="protein sequence ID" value="KAG6112029.1"/>
    <property type="molecule type" value="Genomic_DNA"/>
</dbReference>
<name>A0A9P7PYI8_9HYPO</name>
<feature type="compositionally biased region" description="Low complexity" evidence="1">
    <location>
        <begin position="1"/>
        <end position="15"/>
    </location>
</feature>
<evidence type="ECO:0000256" key="1">
    <source>
        <dbReference type="SAM" id="MobiDB-lite"/>
    </source>
</evidence>
<proteinExistence type="predicted"/>